<dbReference type="Proteomes" id="UP001300502">
    <property type="component" value="Unassembled WGS sequence"/>
</dbReference>
<dbReference type="AlphaFoldDB" id="A0AAV9I272"/>
<dbReference type="SMART" id="SM00567">
    <property type="entry name" value="EZ_HEAT"/>
    <property type="match status" value="4"/>
</dbReference>
<protein>
    <submittedName>
        <fullName evidence="1">Uncharacterized protein</fullName>
    </submittedName>
</protein>
<keyword evidence="2" id="KW-1185">Reference proteome</keyword>
<dbReference type="SUPFAM" id="SSF48371">
    <property type="entry name" value="ARM repeat"/>
    <property type="match status" value="1"/>
</dbReference>
<dbReference type="Pfam" id="PF13646">
    <property type="entry name" value="HEAT_2"/>
    <property type="match status" value="2"/>
</dbReference>
<reference evidence="1 2" key="1">
    <citation type="submission" date="2022-07" db="EMBL/GenBank/DDBJ databases">
        <title>Genome-wide signatures of adaptation to extreme environments.</title>
        <authorList>
            <person name="Cho C.H."/>
            <person name="Yoon H.S."/>
        </authorList>
    </citation>
    <scope>NUCLEOTIDE SEQUENCE [LARGE SCALE GENOMIC DNA]</scope>
    <source>
        <strain evidence="1 2">108.79 E11</strain>
    </source>
</reference>
<dbReference type="PANTHER" id="PTHR12697">
    <property type="entry name" value="PBS LYASE HEAT-LIKE PROTEIN"/>
    <property type="match status" value="1"/>
</dbReference>
<dbReference type="InterPro" id="IPR016024">
    <property type="entry name" value="ARM-type_fold"/>
</dbReference>
<name>A0AAV9I272_9RHOD</name>
<dbReference type="Gene3D" id="1.25.10.10">
    <property type="entry name" value="Leucine-rich Repeat Variant"/>
    <property type="match status" value="2"/>
</dbReference>
<comment type="caution">
    <text evidence="1">The sequence shown here is derived from an EMBL/GenBank/DDBJ whole genome shotgun (WGS) entry which is preliminary data.</text>
</comment>
<gene>
    <name evidence="1" type="ORF">GAYE_FCTG49G0077</name>
</gene>
<sequence length="400" mass="44517">MSDCQMHCLTFTGCLSNSYLSKSFGTICEKNNRYKRNFKVGKQLSCRIKASLGEEFDKVALPTPFGIVFRDLNQLPENILDIASAADKSETRRDFFTEEKFEELTGIIRTKGGGTVVVPNVSNTPLNPSDFKRRVESFKSFANNTPLPKNSPDDFADMVNSLGFQVLKDEPRVSSPSTREKLRILQELTFYPPSIRNSFFLECTRSDGPCERDELLRSQAIYSLAIFIKQESCNNCVDAILYALNSDPDPSVRASAASALGFIGDKANVQALIHSTLEDSDWLVKMTCINSLGALRDDRAAPALLSLLKKFPPNLPSQDSFIIQSLIGALAELQVPDAVPYLIPFKDSPDEMIRFQLSESLRFFGNEEGAMEALQSLIQDESSRVSRQAFISLSIIQDIS</sequence>
<dbReference type="EMBL" id="JANCYU010000001">
    <property type="protein sequence ID" value="KAK4522198.1"/>
    <property type="molecule type" value="Genomic_DNA"/>
</dbReference>
<dbReference type="PANTHER" id="PTHR12697:SF5">
    <property type="entry name" value="DEOXYHYPUSINE HYDROXYLASE"/>
    <property type="match status" value="1"/>
</dbReference>
<dbReference type="InterPro" id="IPR004155">
    <property type="entry name" value="PBS_lyase_HEAT"/>
</dbReference>
<organism evidence="1 2">
    <name type="scientific">Galdieria yellowstonensis</name>
    <dbReference type="NCBI Taxonomy" id="3028027"/>
    <lineage>
        <taxon>Eukaryota</taxon>
        <taxon>Rhodophyta</taxon>
        <taxon>Bangiophyceae</taxon>
        <taxon>Galdieriales</taxon>
        <taxon>Galdieriaceae</taxon>
        <taxon>Galdieria</taxon>
    </lineage>
</organism>
<evidence type="ECO:0000313" key="2">
    <source>
        <dbReference type="Proteomes" id="UP001300502"/>
    </source>
</evidence>
<accession>A0AAV9I272</accession>
<evidence type="ECO:0000313" key="1">
    <source>
        <dbReference type="EMBL" id="KAK4522198.1"/>
    </source>
</evidence>
<dbReference type="GO" id="GO:0016491">
    <property type="term" value="F:oxidoreductase activity"/>
    <property type="evidence" value="ECO:0007669"/>
    <property type="project" value="TreeGrafter"/>
</dbReference>
<dbReference type="InterPro" id="IPR011989">
    <property type="entry name" value="ARM-like"/>
</dbReference>
<proteinExistence type="predicted"/>